<dbReference type="EMBL" id="ML210971">
    <property type="protein sequence ID" value="TFK94250.1"/>
    <property type="molecule type" value="Genomic_DNA"/>
</dbReference>
<reference evidence="2 3" key="1">
    <citation type="journal article" date="2019" name="Nat. Ecol. Evol.">
        <title>Megaphylogeny resolves global patterns of mushroom evolution.</title>
        <authorList>
            <person name="Varga T."/>
            <person name="Krizsan K."/>
            <person name="Foldi C."/>
            <person name="Dima B."/>
            <person name="Sanchez-Garcia M."/>
            <person name="Sanchez-Ramirez S."/>
            <person name="Szollosi G.J."/>
            <person name="Szarkandi J.G."/>
            <person name="Papp V."/>
            <person name="Albert L."/>
            <person name="Andreopoulos W."/>
            <person name="Angelini C."/>
            <person name="Antonin V."/>
            <person name="Barry K.W."/>
            <person name="Bougher N.L."/>
            <person name="Buchanan P."/>
            <person name="Buyck B."/>
            <person name="Bense V."/>
            <person name="Catcheside P."/>
            <person name="Chovatia M."/>
            <person name="Cooper J."/>
            <person name="Damon W."/>
            <person name="Desjardin D."/>
            <person name="Finy P."/>
            <person name="Geml J."/>
            <person name="Haridas S."/>
            <person name="Hughes K."/>
            <person name="Justo A."/>
            <person name="Karasinski D."/>
            <person name="Kautmanova I."/>
            <person name="Kiss B."/>
            <person name="Kocsube S."/>
            <person name="Kotiranta H."/>
            <person name="LaButti K.M."/>
            <person name="Lechner B.E."/>
            <person name="Liimatainen K."/>
            <person name="Lipzen A."/>
            <person name="Lukacs Z."/>
            <person name="Mihaltcheva S."/>
            <person name="Morgado L.N."/>
            <person name="Niskanen T."/>
            <person name="Noordeloos M.E."/>
            <person name="Ohm R.A."/>
            <person name="Ortiz-Santana B."/>
            <person name="Ovrebo C."/>
            <person name="Racz N."/>
            <person name="Riley R."/>
            <person name="Savchenko A."/>
            <person name="Shiryaev A."/>
            <person name="Soop K."/>
            <person name="Spirin V."/>
            <person name="Szebenyi C."/>
            <person name="Tomsovsky M."/>
            <person name="Tulloss R.E."/>
            <person name="Uehling J."/>
            <person name="Grigoriev I.V."/>
            <person name="Vagvolgyi C."/>
            <person name="Papp T."/>
            <person name="Martin F.M."/>
            <person name="Miettinen O."/>
            <person name="Hibbett D.S."/>
            <person name="Nagy L.G."/>
        </authorList>
    </citation>
    <scope>NUCLEOTIDE SEQUENCE [LARGE SCALE GENOMIC DNA]</scope>
    <source>
        <strain evidence="2 3">HHB13444</strain>
    </source>
</reference>
<sequence length="195" mass="21495">MQRAWRDSPHVLTFLAPLAKLRDASIPRSWQQRRSERLSEAWLRCADVEVAEVLPGRHFLGREPGEAHTSAAACQTSSSSFRLPLFAFSRSHSDGTHRDSETRSGQLCTGVSPPTRLPHPTLSAALPHRSSLETRFLTSRHHCTAHVVFSPVLGSCSRSFLASTSGRRCLTHSLTALGSFTAPLQRERSSSWSPA</sequence>
<gene>
    <name evidence="2" type="ORF">K466DRAFT_397711</name>
</gene>
<evidence type="ECO:0000313" key="2">
    <source>
        <dbReference type="EMBL" id="TFK94250.1"/>
    </source>
</evidence>
<dbReference type="Proteomes" id="UP000308197">
    <property type="component" value="Unassembled WGS sequence"/>
</dbReference>
<dbReference type="InParanoid" id="A0A5C3Q1K8"/>
<accession>A0A5C3Q1K8</accession>
<organism evidence="2 3">
    <name type="scientific">Polyporus arcularius HHB13444</name>
    <dbReference type="NCBI Taxonomy" id="1314778"/>
    <lineage>
        <taxon>Eukaryota</taxon>
        <taxon>Fungi</taxon>
        <taxon>Dikarya</taxon>
        <taxon>Basidiomycota</taxon>
        <taxon>Agaricomycotina</taxon>
        <taxon>Agaricomycetes</taxon>
        <taxon>Polyporales</taxon>
        <taxon>Polyporaceae</taxon>
        <taxon>Polyporus</taxon>
    </lineage>
</organism>
<evidence type="ECO:0000256" key="1">
    <source>
        <dbReference type="SAM" id="MobiDB-lite"/>
    </source>
</evidence>
<name>A0A5C3Q1K8_9APHY</name>
<feature type="compositionally biased region" description="Basic and acidic residues" evidence="1">
    <location>
        <begin position="91"/>
        <end position="102"/>
    </location>
</feature>
<dbReference type="AlphaFoldDB" id="A0A5C3Q1K8"/>
<proteinExistence type="predicted"/>
<evidence type="ECO:0000313" key="3">
    <source>
        <dbReference type="Proteomes" id="UP000308197"/>
    </source>
</evidence>
<keyword evidence="3" id="KW-1185">Reference proteome</keyword>
<protein>
    <submittedName>
        <fullName evidence="2">Uncharacterized protein</fullName>
    </submittedName>
</protein>
<feature type="region of interest" description="Disordered" evidence="1">
    <location>
        <begin position="91"/>
        <end position="123"/>
    </location>
</feature>